<gene>
    <name evidence="9" type="ORF">BN11_360014</name>
</gene>
<name>W6JZ16_9MICO</name>
<dbReference type="Proteomes" id="UP000035763">
    <property type="component" value="Unassembled WGS sequence"/>
</dbReference>
<dbReference type="RefSeq" id="WP_048694680.1">
    <property type="nucleotide sequence ID" value="NZ_HG764815.1"/>
</dbReference>
<dbReference type="Gene3D" id="3.90.550.10">
    <property type="entry name" value="Spore Coat Polysaccharide Biosynthesis Protein SpsA, Chain A"/>
    <property type="match status" value="1"/>
</dbReference>
<dbReference type="GO" id="GO:0000271">
    <property type="term" value="P:polysaccharide biosynthetic process"/>
    <property type="evidence" value="ECO:0007669"/>
    <property type="project" value="InterPro"/>
</dbReference>
<comment type="subcellular location">
    <subcellularLocation>
        <location evidence="1">Membrane</location>
        <topology evidence="1">Multi-pass membrane protein</topology>
    </subcellularLocation>
</comment>
<dbReference type="SUPFAM" id="SSF53448">
    <property type="entry name" value="Nucleotide-diphospho-sugar transferases"/>
    <property type="match status" value="1"/>
</dbReference>
<dbReference type="STRING" id="1193182.BN11_360014"/>
<evidence type="ECO:0000313" key="10">
    <source>
        <dbReference type="Proteomes" id="UP000035763"/>
    </source>
</evidence>
<feature type="transmembrane region" description="Helical" evidence="6">
    <location>
        <begin position="282"/>
        <end position="304"/>
    </location>
</feature>
<dbReference type="PANTHER" id="PTHR48090:SF7">
    <property type="entry name" value="RFBJ PROTEIN"/>
    <property type="match status" value="1"/>
</dbReference>
<feature type="transmembrane region" description="Helical" evidence="6">
    <location>
        <begin position="212"/>
        <end position="230"/>
    </location>
</feature>
<evidence type="ECO:0000256" key="1">
    <source>
        <dbReference type="ARBA" id="ARBA00004141"/>
    </source>
</evidence>
<evidence type="ECO:0000313" key="9">
    <source>
        <dbReference type="EMBL" id="CCH73986.1"/>
    </source>
</evidence>
<evidence type="ECO:0000256" key="5">
    <source>
        <dbReference type="ARBA" id="ARBA00023136"/>
    </source>
</evidence>
<dbReference type="InterPro" id="IPR001173">
    <property type="entry name" value="Glyco_trans_2-like"/>
</dbReference>
<feature type="domain" description="GtrA/DPMS transmembrane" evidence="8">
    <location>
        <begin position="220"/>
        <end position="333"/>
    </location>
</feature>
<proteinExistence type="inferred from homology"/>
<comment type="caution">
    <text evidence="9">The sequence shown here is derived from an EMBL/GenBank/DDBJ whole genome shotgun (WGS) entry which is preliminary data.</text>
</comment>
<evidence type="ECO:0000256" key="2">
    <source>
        <dbReference type="ARBA" id="ARBA00006739"/>
    </source>
</evidence>
<keyword evidence="10" id="KW-1185">Reference proteome</keyword>
<organism evidence="9 10">
    <name type="scientific">Nostocoides australiense Ben110</name>
    <dbReference type="NCBI Taxonomy" id="1193182"/>
    <lineage>
        <taxon>Bacteria</taxon>
        <taxon>Bacillati</taxon>
        <taxon>Actinomycetota</taxon>
        <taxon>Actinomycetes</taxon>
        <taxon>Micrococcales</taxon>
        <taxon>Intrasporangiaceae</taxon>
        <taxon>Nostocoides</taxon>
    </lineage>
</organism>
<evidence type="ECO:0000256" key="6">
    <source>
        <dbReference type="SAM" id="Phobius"/>
    </source>
</evidence>
<reference evidence="9 10" key="1">
    <citation type="journal article" date="2013" name="ISME J.">
        <title>A metabolic model for members of the genus Tetrasphaera involved in enhanced biological phosphorus removal.</title>
        <authorList>
            <person name="Kristiansen R."/>
            <person name="Nguyen H.T.T."/>
            <person name="Saunders A.M."/>
            <person name="Nielsen J.L."/>
            <person name="Wimmer R."/>
            <person name="Le V.Q."/>
            <person name="McIlroy S.J."/>
            <person name="Petrovski S."/>
            <person name="Seviour R.J."/>
            <person name="Calteau A."/>
            <person name="Nielsen K.L."/>
            <person name="Nielsen P.H."/>
        </authorList>
    </citation>
    <scope>NUCLEOTIDE SEQUENCE [LARGE SCALE GENOMIC DNA]</scope>
    <source>
        <strain evidence="9 10">Ben110</strain>
    </source>
</reference>
<dbReference type="CDD" id="cd04179">
    <property type="entry name" value="DPM_DPG-synthase_like"/>
    <property type="match status" value="1"/>
</dbReference>
<dbReference type="EMBL" id="CAJA01000290">
    <property type="protein sequence ID" value="CCH73986.1"/>
    <property type="molecule type" value="Genomic_DNA"/>
</dbReference>
<evidence type="ECO:0000256" key="4">
    <source>
        <dbReference type="ARBA" id="ARBA00022989"/>
    </source>
</evidence>
<dbReference type="InterPro" id="IPR050256">
    <property type="entry name" value="Glycosyltransferase_2"/>
</dbReference>
<feature type="domain" description="Glycosyltransferase 2-like" evidence="7">
    <location>
        <begin position="3"/>
        <end position="130"/>
    </location>
</feature>
<dbReference type="OrthoDB" id="9810303at2"/>
<dbReference type="AlphaFoldDB" id="W6JZ16"/>
<evidence type="ECO:0000259" key="8">
    <source>
        <dbReference type="Pfam" id="PF04138"/>
    </source>
</evidence>
<keyword evidence="9" id="KW-0808">Transferase</keyword>
<keyword evidence="4 6" id="KW-1133">Transmembrane helix</keyword>
<dbReference type="InterPro" id="IPR029044">
    <property type="entry name" value="Nucleotide-diphossugar_trans"/>
</dbReference>
<dbReference type="GO" id="GO:0016020">
    <property type="term" value="C:membrane"/>
    <property type="evidence" value="ECO:0007669"/>
    <property type="project" value="UniProtKB-SubCell"/>
</dbReference>
<sequence>MIVLIPSYEPDQRLPQLVADLGGASPVVIVDDGSGPDYAAIFAECERRGATVLRHQVNRGKGAALKTGFAYLAQVFPGEPVVCADSDGQHSPVDILRVAAALDDSGPDMVLGARLFTGRVPLRSKVGNGITRQLFALATRRKLIDTQTGLRAYPARLIPWLLEVPGDRFEYELQLLLRATAEDQDIREVEIATIYLDENASSHFRPLHDSALIYRQLISFVGSSLLAFVLDTSVLFAGVALTGNVTGSAIAARVVSGGSNYAVNRWWVFRNGSAKAPLLPSLLRYAALAATILVANILLLHALLAATGSLLVAKVVTEGTLFAASFLIQRAVVYSCKKRAGSLHDDRIGASFRESVDASADLTAK</sequence>
<comment type="similarity">
    <text evidence="2">Belongs to the glycosyltransferase 2 family.</text>
</comment>
<evidence type="ECO:0000259" key="7">
    <source>
        <dbReference type="Pfam" id="PF00535"/>
    </source>
</evidence>
<evidence type="ECO:0000256" key="3">
    <source>
        <dbReference type="ARBA" id="ARBA00022692"/>
    </source>
</evidence>
<dbReference type="Pfam" id="PF00535">
    <property type="entry name" value="Glycos_transf_2"/>
    <property type="match status" value="1"/>
</dbReference>
<keyword evidence="3 6" id="KW-0812">Transmembrane</keyword>
<dbReference type="Pfam" id="PF04138">
    <property type="entry name" value="GtrA_DPMS_TM"/>
    <property type="match status" value="1"/>
</dbReference>
<dbReference type="PANTHER" id="PTHR48090">
    <property type="entry name" value="UNDECAPRENYL-PHOSPHATE 4-DEOXY-4-FORMAMIDO-L-ARABINOSE TRANSFERASE-RELATED"/>
    <property type="match status" value="1"/>
</dbReference>
<dbReference type="InterPro" id="IPR007267">
    <property type="entry name" value="GtrA_DPMS_TM"/>
</dbReference>
<accession>W6JZ16</accession>
<protein>
    <submittedName>
        <fullName evidence="9">Glycosyl transferase</fullName>
    </submittedName>
</protein>
<keyword evidence="5 6" id="KW-0472">Membrane</keyword>
<dbReference type="GO" id="GO:0016740">
    <property type="term" value="F:transferase activity"/>
    <property type="evidence" value="ECO:0007669"/>
    <property type="project" value="UniProtKB-KW"/>
</dbReference>